<dbReference type="Pfam" id="PF07859">
    <property type="entry name" value="Abhydrolase_3"/>
    <property type="match status" value="1"/>
</dbReference>
<organism evidence="5 6">
    <name type="scientific">Listeria welshimeri</name>
    <dbReference type="NCBI Taxonomy" id="1643"/>
    <lineage>
        <taxon>Bacteria</taxon>
        <taxon>Bacillati</taxon>
        <taxon>Bacillota</taxon>
        <taxon>Bacilli</taxon>
        <taxon>Bacillales</taxon>
        <taxon>Listeriaceae</taxon>
        <taxon>Listeria</taxon>
    </lineage>
</organism>
<proteinExistence type="inferred from homology"/>
<evidence type="ECO:0000313" key="5">
    <source>
        <dbReference type="EMBL" id="MBC1322234.1"/>
    </source>
</evidence>
<protein>
    <submittedName>
        <fullName evidence="5">Alpha/beta hydrolase</fullName>
    </submittedName>
</protein>
<dbReference type="PROSITE" id="PS01174">
    <property type="entry name" value="LIPASE_GDXG_SER"/>
    <property type="match status" value="1"/>
</dbReference>
<dbReference type="PANTHER" id="PTHR48081:SF8">
    <property type="entry name" value="ALPHA_BETA HYDROLASE FOLD-3 DOMAIN-CONTAINING PROTEIN-RELATED"/>
    <property type="match status" value="1"/>
</dbReference>
<dbReference type="SUPFAM" id="SSF53474">
    <property type="entry name" value="alpha/beta-Hydrolases"/>
    <property type="match status" value="1"/>
</dbReference>
<dbReference type="Proteomes" id="UP000522007">
    <property type="component" value="Unassembled WGS sequence"/>
</dbReference>
<evidence type="ECO:0000313" key="6">
    <source>
        <dbReference type="Proteomes" id="UP000522007"/>
    </source>
</evidence>
<comment type="caution">
    <text evidence="5">The sequence shown here is derived from an EMBL/GenBank/DDBJ whole genome shotgun (WGS) entry which is preliminary data.</text>
</comment>
<dbReference type="AlphaFoldDB" id="A0A7X0T456"/>
<keyword evidence="2 5" id="KW-0378">Hydrolase</keyword>
<reference evidence="5 6" key="1">
    <citation type="submission" date="2020-03" db="EMBL/GenBank/DDBJ databases">
        <title>Soil Listeria distribution.</title>
        <authorList>
            <person name="Liao J."/>
            <person name="Wiedmann M."/>
        </authorList>
    </citation>
    <scope>NUCLEOTIDE SEQUENCE [LARGE SCALE GENOMIC DNA]</scope>
    <source>
        <strain evidence="5 6">FSL L7-1829</strain>
    </source>
</reference>
<comment type="similarity">
    <text evidence="1">Belongs to the 'GDXG' lipolytic enzyme family.</text>
</comment>
<evidence type="ECO:0000256" key="1">
    <source>
        <dbReference type="ARBA" id="ARBA00010515"/>
    </source>
</evidence>
<accession>A0A7X0T456</accession>
<evidence type="ECO:0000259" key="4">
    <source>
        <dbReference type="Pfam" id="PF07859"/>
    </source>
</evidence>
<dbReference type="InterPro" id="IPR013094">
    <property type="entry name" value="AB_hydrolase_3"/>
</dbReference>
<dbReference type="PANTHER" id="PTHR48081">
    <property type="entry name" value="AB HYDROLASE SUPERFAMILY PROTEIN C4A8.06C"/>
    <property type="match status" value="1"/>
</dbReference>
<gene>
    <name evidence="5" type="ORF">HB853_04685</name>
</gene>
<feature type="active site" evidence="3">
    <location>
        <position position="205"/>
    </location>
</feature>
<evidence type="ECO:0000256" key="2">
    <source>
        <dbReference type="ARBA" id="ARBA00022801"/>
    </source>
</evidence>
<dbReference type="InterPro" id="IPR029058">
    <property type="entry name" value="AB_hydrolase_fold"/>
</dbReference>
<feature type="domain" description="Alpha/beta hydrolase fold-3" evidence="4">
    <location>
        <begin position="127"/>
        <end position="347"/>
    </location>
</feature>
<dbReference type="Gene3D" id="3.40.50.1820">
    <property type="entry name" value="alpha/beta hydrolase"/>
    <property type="match status" value="1"/>
</dbReference>
<name>A0A7X0T456_LISWE</name>
<dbReference type="EMBL" id="JAAROP010000002">
    <property type="protein sequence ID" value="MBC1322234.1"/>
    <property type="molecule type" value="Genomic_DNA"/>
</dbReference>
<dbReference type="InterPro" id="IPR033140">
    <property type="entry name" value="Lipase_GDXG_put_SER_AS"/>
</dbReference>
<dbReference type="InterPro" id="IPR050300">
    <property type="entry name" value="GDXG_lipolytic_enzyme"/>
</dbReference>
<sequence length="372" mass="40703">MNYKQALNYLKSNSNIEQEEGTEVIFKMAADTSRGNLDPFLLKDREKELEGTNATIEKMPQEIKMPDFSNLEVATAAALQMRATMGSDNIDLSNGVTTDHKIVQGDYGDIPVRIYRQEETTKLVPALIFYHGGGFVGGTSTVVENFCKGIAEKLPAVVINVDYHLAPEFPAPAAPKDCFRVLEWVAENSAELGVDASKIGVSGDSAGGTLAAAVSYMDREAKTNYVGFQALLYPALTLIDEDNEKYQWDISNFSASDDTIPLVAPGIIGMNSSVELLRTVYVRDENPASPIYSPLSAADKSIYPPTLIASAEFDALRAFADIFAKELRTSGVKTKAIVYQGMCHAFIDKYGIFPQAEDVADEIVQMMKEVFK</sequence>
<dbReference type="GO" id="GO:0016787">
    <property type="term" value="F:hydrolase activity"/>
    <property type="evidence" value="ECO:0007669"/>
    <property type="project" value="UniProtKB-KW"/>
</dbReference>
<evidence type="ECO:0000256" key="3">
    <source>
        <dbReference type="PROSITE-ProRule" id="PRU10038"/>
    </source>
</evidence>